<organism evidence="6">
    <name type="scientific">marine sediment metagenome</name>
    <dbReference type="NCBI Taxonomy" id="412755"/>
    <lineage>
        <taxon>unclassified sequences</taxon>
        <taxon>metagenomes</taxon>
        <taxon>ecological metagenomes</taxon>
    </lineage>
</organism>
<evidence type="ECO:0000256" key="2">
    <source>
        <dbReference type="ARBA" id="ARBA00011901"/>
    </source>
</evidence>
<name>A0A0F8YGV8_9ZZZZ</name>
<protein>
    <recommendedName>
        <fullName evidence="2">N-acetylmuramoyl-L-alanine amidase</fullName>
        <ecNumber evidence="2">3.5.1.28</ecNumber>
    </recommendedName>
</protein>
<dbReference type="GO" id="GO:0071555">
    <property type="term" value="P:cell wall organization"/>
    <property type="evidence" value="ECO:0007669"/>
    <property type="project" value="UniProtKB-KW"/>
</dbReference>
<comment type="caution">
    <text evidence="6">The sequence shown here is derived from an EMBL/GenBank/DDBJ whole genome shotgun (WGS) entry which is preliminary data.</text>
</comment>
<evidence type="ECO:0000313" key="6">
    <source>
        <dbReference type="EMBL" id="KKK80637.1"/>
    </source>
</evidence>
<sequence length="161" mass="17673">PGKGTFPAAQFLERSPELVGASLSAHGLVVPNGDLVRLVEDDRVAYHAGDSRLGELVGLNRTFLGLEWLLPGEWDITRFNEAMRKGTAKFTDEQYESGGWWCAQKMQEHDFDRHRVVTHAQVAGDDVRGPGLGKLDPGVGFNHGRLTNSIIHAQKDEGEGL</sequence>
<dbReference type="GO" id="GO:0008745">
    <property type="term" value="F:N-acetylmuramoyl-L-alanine amidase activity"/>
    <property type="evidence" value="ECO:0007669"/>
    <property type="project" value="UniProtKB-EC"/>
</dbReference>
<evidence type="ECO:0000259" key="5">
    <source>
        <dbReference type="Pfam" id="PF01510"/>
    </source>
</evidence>
<dbReference type="InterPro" id="IPR051206">
    <property type="entry name" value="NAMLAA_amidase_2"/>
</dbReference>
<comment type="catalytic activity">
    <reaction evidence="1">
        <text>Hydrolyzes the link between N-acetylmuramoyl residues and L-amino acid residues in certain cell-wall glycopeptides.</text>
        <dbReference type="EC" id="3.5.1.28"/>
    </reaction>
</comment>
<dbReference type="Gene3D" id="3.40.80.10">
    <property type="entry name" value="Peptidoglycan recognition protein-like"/>
    <property type="match status" value="1"/>
</dbReference>
<reference evidence="6" key="1">
    <citation type="journal article" date="2015" name="Nature">
        <title>Complex archaea that bridge the gap between prokaryotes and eukaryotes.</title>
        <authorList>
            <person name="Spang A."/>
            <person name="Saw J.H."/>
            <person name="Jorgensen S.L."/>
            <person name="Zaremba-Niedzwiedzka K."/>
            <person name="Martijn J."/>
            <person name="Lind A.E."/>
            <person name="van Eijk R."/>
            <person name="Schleper C."/>
            <person name="Guy L."/>
            <person name="Ettema T.J."/>
        </authorList>
    </citation>
    <scope>NUCLEOTIDE SEQUENCE</scope>
</reference>
<dbReference type="AlphaFoldDB" id="A0A0F8YGV8"/>
<dbReference type="Pfam" id="PF01510">
    <property type="entry name" value="Amidase_2"/>
    <property type="match status" value="1"/>
</dbReference>
<feature type="non-terminal residue" evidence="6">
    <location>
        <position position="1"/>
    </location>
</feature>
<dbReference type="InterPro" id="IPR002502">
    <property type="entry name" value="Amidase_domain"/>
</dbReference>
<dbReference type="PANTHER" id="PTHR30417:SF1">
    <property type="entry name" value="N-ACETYLMURAMOYL-L-ALANINE AMIDASE AMID"/>
    <property type="match status" value="1"/>
</dbReference>
<keyword evidence="3" id="KW-0378">Hydrolase</keyword>
<dbReference type="EMBL" id="LAZR01053488">
    <property type="protein sequence ID" value="KKK80637.1"/>
    <property type="molecule type" value="Genomic_DNA"/>
</dbReference>
<dbReference type="PANTHER" id="PTHR30417">
    <property type="entry name" value="N-ACETYLMURAMOYL-L-ALANINE AMIDASE AMID"/>
    <property type="match status" value="1"/>
</dbReference>
<feature type="domain" description="N-acetylmuramoyl-L-alanine amidase" evidence="5">
    <location>
        <begin position="21"/>
        <end position="138"/>
    </location>
</feature>
<accession>A0A0F8YGV8</accession>
<evidence type="ECO:0000256" key="1">
    <source>
        <dbReference type="ARBA" id="ARBA00001561"/>
    </source>
</evidence>
<gene>
    <name evidence="6" type="ORF">LCGC14_2821480</name>
</gene>
<evidence type="ECO:0000256" key="4">
    <source>
        <dbReference type="ARBA" id="ARBA00023316"/>
    </source>
</evidence>
<dbReference type="GO" id="GO:0009253">
    <property type="term" value="P:peptidoglycan catabolic process"/>
    <property type="evidence" value="ECO:0007669"/>
    <property type="project" value="InterPro"/>
</dbReference>
<dbReference type="GO" id="GO:0009254">
    <property type="term" value="P:peptidoglycan turnover"/>
    <property type="evidence" value="ECO:0007669"/>
    <property type="project" value="TreeGrafter"/>
</dbReference>
<proteinExistence type="predicted"/>
<dbReference type="InterPro" id="IPR036505">
    <property type="entry name" value="Amidase/PGRP_sf"/>
</dbReference>
<keyword evidence="4" id="KW-0961">Cell wall biogenesis/degradation</keyword>
<dbReference type="SUPFAM" id="SSF55846">
    <property type="entry name" value="N-acetylmuramoyl-L-alanine amidase-like"/>
    <property type="match status" value="1"/>
</dbReference>
<evidence type="ECO:0000256" key="3">
    <source>
        <dbReference type="ARBA" id="ARBA00022801"/>
    </source>
</evidence>
<dbReference type="EC" id="3.5.1.28" evidence="2"/>